<protein>
    <submittedName>
        <fullName evidence="3">3-alpha,7-alpha, 12-alpha-trihydroxy-5-beta-cholest-24-enoyl-CoA hydratase</fullName>
    </submittedName>
</protein>
<reference evidence="3 4" key="1">
    <citation type="journal article" date="2017" name="ISME J.">
        <title>Energy and carbon metabolisms in a deep terrestrial subsurface fluid microbial community.</title>
        <authorList>
            <person name="Momper L."/>
            <person name="Jungbluth S.P."/>
            <person name="Lee M.D."/>
            <person name="Amend J.P."/>
        </authorList>
    </citation>
    <scope>NUCLEOTIDE SEQUENCE [LARGE SCALE GENOMIC DNA]</scope>
    <source>
        <strain evidence="3">SURF_5</strain>
    </source>
</reference>
<evidence type="ECO:0000259" key="2">
    <source>
        <dbReference type="Pfam" id="PF22622"/>
    </source>
</evidence>
<dbReference type="GO" id="GO:0044594">
    <property type="term" value="F:17-beta-hydroxysteroid dehydrogenase (NAD+) activity"/>
    <property type="evidence" value="ECO:0007669"/>
    <property type="project" value="TreeGrafter"/>
</dbReference>
<feature type="domain" description="MaoC-like" evidence="1">
    <location>
        <begin position="161"/>
        <end position="278"/>
    </location>
</feature>
<dbReference type="AlphaFoldDB" id="A0A3A4P807"/>
<dbReference type="InterPro" id="IPR054357">
    <property type="entry name" value="MFE-2_N"/>
</dbReference>
<dbReference type="GO" id="GO:0004300">
    <property type="term" value="F:enoyl-CoA hydratase activity"/>
    <property type="evidence" value="ECO:0007669"/>
    <property type="project" value="TreeGrafter"/>
</dbReference>
<name>A0A3A4P807_ABYX5</name>
<sequence>MPIDPKKAVGAKLQGLPYEYTDRDVMLYALGVGAGVPQTDEQQLKFTYEGDLKVLPTFGVIPPFPSLVGLIGAPGMEFNPMMLLHGEQYLEVRKHPLPTSGKLTTQPKISAIYDKGKGALVLLDAVTSDENGDEVFFNTFSVFLRGEGGFGGESGPKPGNQPPDRAPDKVVEQKTLPQQALIYRLCGDRNPLHADPNFAAMAGFEKPILHGLCTFGIAGRAIVQEFCNNEPEKFKSIKVRFASHVFPGETIVTEMWKEGNEVIFKSKTAERGLDVITNAAAVLNA</sequence>
<dbReference type="Gene3D" id="3.10.129.10">
    <property type="entry name" value="Hotdog Thioesterase"/>
    <property type="match status" value="2"/>
</dbReference>
<dbReference type="InterPro" id="IPR002539">
    <property type="entry name" value="MaoC-like_dom"/>
</dbReference>
<dbReference type="SUPFAM" id="SSF54637">
    <property type="entry name" value="Thioesterase/thiol ester dehydrase-isomerase"/>
    <property type="match status" value="2"/>
</dbReference>
<dbReference type="EMBL" id="QZKU01000041">
    <property type="protein sequence ID" value="RJP24041.1"/>
    <property type="molecule type" value="Genomic_DNA"/>
</dbReference>
<evidence type="ECO:0000313" key="3">
    <source>
        <dbReference type="EMBL" id="RJP24041.1"/>
    </source>
</evidence>
<dbReference type="Pfam" id="PF01575">
    <property type="entry name" value="MaoC_dehydratas"/>
    <property type="match status" value="1"/>
</dbReference>
<evidence type="ECO:0000313" key="4">
    <source>
        <dbReference type="Proteomes" id="UP000265882"/>
    </source>
</evidence>
<dbReference type="GO" id="GO:0006635">
    <property type="term" value="P:fatty acid beta-oxidation"/>
    <property type="evidence" value="ECO:0007669"/>
    <property type="project" value="TreeGrafter"/>
</dbReference>
<gene>
    <name evidence="3" type="ORF">C4520_04945</name>
</gene>
<dbReference type="PANTHER" id="PTHR13078:SF56">
    <property type="entry name" value="PEROXISOMAL MULTIFUNCTIONAL ENZYME TYPE 2"/>
    <property type="match status" value="1"/>
</dbReference>
<dbReference type="CDD" id="cd03448">
    <property type="entry name" value="HDE_HSD"/>
    <property type="match status" value="1"/>
</dbReference>
<dbReference type="InterPro" id="IPR029069">
    <property type="entry name" value="HotDog_dom_sf"/>
</dbReference>
<dbReference type="Proteomes" id="UP000265882">
    <property type="component" value="Unassembled WGS sequence"/>
</dbReference>
<organism evidence="3 4">
    <name type="scientific">Abyssobacteria bacterium (strain SURF_5)</name>
    <dbReference type="NCBI Taxonomy" id="2093360"/>
    <lineage>
        <taxon>Bacteria</taxon>
        <taxon>Pseudomonadati</taxon>
        <taxon>Candidatus Hydrogenedentota</taxon>
        <taxon>Candidatus Abyssobacteria</taxon>
    </lineage>
</organism>
<dbReference type="PANTHER" id="PTHR13078">
    <property type="entry name" value="PEROXISOMAL MULTIFUNCTIONAL ENZYME TYPE 2-RELATED"/>
    <property type="match status" value="1"/>
</dbReference>
<comment type="caution">
    <text evidence="3">The sequence shown here is derived from an EMBL/GenBank/DDBJ whole genome shotgun (WGS) entry which is preliminary data.</text>
</comment>
<dbReference type="GO" id="GO:0003857">
    <property type="term" value="F:(3S)-3-hydroxyacyl-CoA dehydrogenase (NAD+) activity"/>
    <property type="evidence" value="ECO:0007669"/>
    <property type="project" value="TreeGrafter"/>
</dbReference>
<dbReference type="Pfam" id="PF22622">
    <property type="entry name" value="MFE-2_hydrat-2_N"/>
    <property type="match status" value="1"/>
</dbReference>
<accession>A0A3A4P807</accession>
<evidence type="ECO:0000259" key="1">
    <source>
        <dbReference type="Pfam" id="PF01575"/>
    </source>
</evidence>
<proteinExistence type="predicted"/>
<feature type="domain" description="Peroxisomal multifunctional enzyme type 2-like N-terminal" evidence="2">
    <location>
        <begin position="18"/>
        <end position="146"/>
    </location>
</feature>